<evidence type="ECO:0000259" key="3">
    <source>
        <dbReference type="SMART" id="SM00062"/>
    </source>
</evidence>
<dbReference type="AlphaFoldDB" id="A0A9X1HSE1"/>
<feature type="domain" description="Solute-binding protein family 3/N-terminal" evidence="3">
    <location>
        <begin position="21"/>
        <end position="244"/>
    </location>
</feature>
<evidence type="ECO:0000313" key="5">
    <source>
        <dbReference type="EMBL" id="MCA6076330.1"/>
    </source>
</evidence>
<dbReference type="EMBL" id="JAIXNE010000002">
    <property type="protein sequence ID" value="MCA6075153.1"/>
    <property type="molecule type" value="Genomic_DNA"/>
</dbReference>
<accession>A0A9X1HSE1</accession>
<comment type="caution">
    <text evidence="6">The sequence shown here is derived from an EMBL/GenBank/DDBJ whole genome shotgun (WGS) entry which is preliminary data.</text>
</comment>
<dbReference type="SUPFAM" id="SSF53850">
    <property type="entry name" value="Periplasmic binding protein-like II"/>
    <property type="match status" value="1"/>
</dbReference>
<dbReference type="Proteomes" id="UP001139409">
    <property type="component" value="Unassembled WGS sequence"/>
</dbReference>
<dbReference type="SMART" id="SM00062">
    <property type="entry name" value="PBPb"/>
    <property type="match status" value="1"/>
</dbReference>
<keyword evidence="7" id="KW-1185">Reference proteome</keyword>
<dbReference type="PANTHER" id="PTHR35936">
    <property type="entry name" value="MEMBRANE-BOUND LYTIC MUREIN TRANSGLYCOSYLASE F"/>
    <property type="match status" value="1"/>
</dbReference>
<keyword evidence="1 2" id="KW-0732">Signal</keyword>
<sequence>MKLITVLFLLIASSAFGQITTLKLGSDIWPPFTNEKPEMAFALDVVSSALERSFVKPEIVIQDFEKVLDDLEAGKLDGSAALWKTPERESFLLFSQPYLQNQLILVGRKGSDVSAATLNDLNGKKVGIVSNYAYGDDLKGETAASFIAGTSDQENLEKLLENEIDFMLVDALLIQYVLRYQSEEAARYLEIGTNSLLTKSLHFAIRKDHPDAANIIVKFNEAILKMIGDGSYNEILQLNWIKADVDGDGNVELLLKGSAAGTQVPSGSYSVWFNSEQPTNTLTSGFYIDGKYYDSWNDIPSQYKTPPSNPLDVQPVNILNFKIK</sequence>
<name>A0A9X1HSE1_9BACT</name>
<organism evidence="6 7">
    <name type="scientific">Fulvivirga sedimenti</name>
    <dbReference type="NCBI Taxonomy" id="2879465"/>
    <lineage>
        <taxon>Bacteria</taxon>
        <taxon>Pseudomonadati</taxon>
        <taxon>Bacteroidota</taxon>
        <taxon>Cytophagia</taxon>
        <taxon>Cytophagales</taxon>
        <taxon>Fulvivirgaceae</taxon>
        <taxon>Fulvivirga</taxon>
    </lineage>
</organism>
<dbReference type="Pfam" id="PF00497">
    <property type="entry name" value="SBP_bac_3"/>
    <property type="match status" value="1"/>
</dbReference>
<reference evidence="6" key="1">
    <citation type="submission" date="2021-09" db="EMBL/GenBank/DDBJ databases">
        <title>Fulvivirga sp. isolated from coastal sediment.</title>
        <authorList>
            <person name="Yu H."/>
        </authorList>
    </citation>
    <scope>NUCLEOTIDE SEQUENCE</scope>
    <source>
        <strain evidence="6">1062</strain>
    </source>
</reference>
<evidence type="ECO:0000313" key="7">
    <source>
        <dbReference type="Proteomes" id="UP001139409"/>
    </source>
</evidence>
<dbReference type="PANTHER" id="PTHR35936:SF25">
    <property type="entry name" value="ABC TRANSPORTER SUBSTRATE-BINDING PROTEIN"/>
    <property type="match status" value="1"/>
</dbReference>
<feature type="signal peptide" evidence="2">
    <location>
        <begin position="1"/>
        <end position="17"/>
    </location>
</feature>
<dbReference type="EMBL" id="JAIXNE010000003">
    <property type="protein sequence ID" value="MCA6076330.1"/>
    <property type="molecule type" value="Genomic_DNA"/>
</dbReference>
<evidence type="ECO:0000313" key="6">
    <source>
        <dbReference type="EMBL" id="MCA6077458.1"/>
    </source>
</evidence>
<evidence type="ECO:0000256" key="2">
    <source>
        <dbReference type="SAM" id="SignalP"/>
    </source>
</evidence>
<evidence type="ECO:0000256" key="1">
    <source>
        <dbReference type="ARBA" id="ARBA00022729"/>
    </source>
</evidence>
<feature type="chain" id="PRO_5041114874" evidence="2">
    <location>
        <begin position="18"/>
        <end position="324"/>
    </location>
</feature>
<gene>
    <name evidence="4" type="ORF">LDX50_09740</name>
    <name evidence="5" type="ORF">LDX50_15710</name>
    <name evidence="6" type="ORF">LDX50_21430</name>
</gene>
<proteinExistence type="predicted"/>
<dbReference type="EMBL" id="JAIXNE010000004">
    <property type="protein sequence ID" value="MCA6077458.1"/>
    <property type="molecule type" value="Genomic_DNA"/>
</dbReference>
<dbReference type="InterPro" id="IPR001638">
    <property type="entry name" value="Solute-binding_3/MltF_N"/>
</dbReference>
<evidence type="ECO:0000313" key="4">
    <source>
        <dbReference type="EMBL" id="MCA6075153.1"/>
    </source>
</evidence>
<dbReference type="RefSeq" id="WP_225698258.1">
    <property type="nucleotide sequence ID" value="NZ_JAIXNE010000002.1"/>
</dbReference>
<dbReference type="Gene3D" id="3.40.190.10">
    <property type="entry name" value="Periplasmic binding protein-like II"/>
    <property type="match status" value="2"/>
</dbReference>
<protein>
    <submittedName>
        <fullName evidence="6">Transporter substrate-binding domain-containing protein</fullName>
    </submittedName>
</protein>